<comment type="caution">
    <text evidence="2">The sequence shown here is derived from an EMBL/GenBank/DDBJ whole genome shotgun (WGS) entry which is preliminary data.</text>
</comment>
<feature type="transmembrane region" description="Helical" evidence="1">
    <location>
        <begin position="74"/>
        <end position="93"/>
    </location>
</feature>
<keyword evidence="1" id="KW-0812">Transmembrane</keyword>
<protein>
    <recommendedName>
        <fullName evidence="4">Anti-sigma factor</fullName>
    </recommendedName>
</protein>
<evidence type="ECO:0000313" key="3">
    <source>
        <dbReference type="Proteomes" id="UP000700732"/>
    </source>
</evidence>
<reference evidence="2 3" key="1">
    <citation type="submission" date="2019-06" db="EMBL/GenBank/DDBJ databases">
        <title>Spirosoma utsteinense sp. nov. isolated from Antarctic ice-free soils.</title>
        <authorList>
            <person name="Tahon G."/>
        </authorList>
    </citation>
    <scope>NUCLEOTIDE SEQUENCE [LARGE SCALE GENOMIC DNA]</scope>
    <source>
        <strain evidence="2 3">LMG 31447</strain>
    </source>
</reference>
<organism evidence="2 3">
    <name type="scientific">Spirosoma utsteinense</name>
    <dbReference type="NCBI Taxonomy" id="2585773"/>
    <lineage>
        <taxon>Bacteria</taxon>
        <taxon>Pseudomonadati</taxon>
        <taxon>Bacteroidota</taxon>
        <taxon>Cytophagia</taxon>
        <taxon>Cytophagales</taxon>
        <taxon>Cytophagaceae</taxon>
        <taxon>Spirosoma</taxon>
    </lineage>
</organism>
<name>A0ABR6W5G8_9BACT</name>
<dbReference type="EMBL" id="VFIA01000008">
    <property type="protein sequence ID" value="MBC3791231.1"/>
    <property type="molecule type" value="Genomic_DNA"/>
</dbReference>
<sequence length="204" mass="23019">MKDFHKQLPEYDPHPDLWARIEADLDSDEILSRAITELPQYEPKAGLWDRTADFSPSVIDTNRTEVRGPIVRPLWAGLAAAAVVILIGVWLCWQPSTVGSERIEYAVETGGDWPAASSTTGNRTDAGKQAEEFIRRQCAEQTLACQRPEVHELRNQLTELVSEQQRLENERQTFGDDPALVRAQAKVENQRAEVTKELITLLRS</sequence>
<dbReference type="RefSeq" id="WP_186737026.1">
    <property type="nucleotide sequence ID" value="NZ_VFIA01000008.1"/>
</dbReference>
<evidence type="ECO:0000313" key="2">
    <source>
        <dbReference type="EMBL" id="MBC3791231.1"/>
    </source>
</evidence>
<evidence type="ECO:0000256" key="1">
    <source>
        <dbReference type="SAM" id="Phobius"/>
    </source>
</evidence>
<gene>
    <name evidence="2" type="ORF">FH603_1730</name>
</gene>
<keyword evidence="1" id="KW-0472">Membrane</keyword>
<accession>A0ABR6W5G8</accession>
<evidence type="ECO:0008006" key="4">
    <source>
        <dbReference type="Google" id="ProtNLM"/>
    </source>
</evidence>
<dbReference type="Proteomes" id="UP000700732">
    <property type="component" value="Unassembled WGS sequence"/>
</dbReference>
<keyword evidence="3" id="KW-1185">Reference proteome</keyword>
<keyword evidence="1" id="KW-1133">Transmembrane helix</keyword>
<proteinExistence type="predicted"/>